<dbReference type="RefSeq" id="WP_346756869.1">
    <property type="nucleotide sequence ID" value="NZ_JAUJEB010000001.1"/>
</dbReference>
<protein>
    <submittedName>
        <fullName evidence="1">Uncharacterized protein</fullName>
    </submittedName>
</protein>
<keyword evidence="2" id="KW-1185">Reference proteome</keyword>
<dbReference type="EMBL" id="JAUJEB010000001">
    <property type="protein sequence ID" value="MDN5211537.1"/>
    <property type="molecule type" value="Genomic_DNA"/>
</dbReference>
<proteinExistence type="predicted"/>
<dbReference type="Proteomes" id="UP001172083">
    <property type="component" value="Unassembled WGS sequence"/>
</dbReference>
<sequence>MKTLLPEFTHQELIYLQDTDFLKTKKLIIRRIIALFERIQVDTLDLISHRNLTLPEGVSPKSGKVTRGENYKDLPFVVLDCPRFFDKKNIFAYRSIFWWGNYLSNHFLIKGHYLDRYRDRFLHSRPLIEDEELYLDLSEDPWNHDLTDSNFIRFSALSQSELNEKLKHLDFLKLVWRYELSQWKEFHQASLENFLIISQVLEL</sequence>
<reference evidence="1" key="1">
    <citation type="submission" date="2023-06" db="EMBL/GenBank/DDBJ databases">
        <title>Genomic of Agaribacillus aureum.</title>
        <authorList>
            <person name="Wang G."/>
        </authorList>
    </citation>
    <scope>NUCLEOTIDE SEQUENCE</scope>
    <source>
        <strain evidence="1">BMA12</strain>
    </source>
</reference>
<comment type="caution">
    <text evidence="1">The sequence shown here is derived from an EMBL/GenBank/DDBJ whole genome shotgun (WGS) entry which is preliminary data.</text>
</comment>
<evidence type="ECO:0000313" key="2">
    <source>
        <dbReference type="Proteomes" id="UP001172083"/>
    </source>
</evidence>
<name>A0ABT8L1B6_9BACT</name>
<organism evidence="1 2">
    <name type="scientific">Agaribacillus aureus</name>
    <dbReference type="NCBI Taxonomy" id="3051825"/>
    <lineage>
        <taxon>Bacteria</taxon>
        <taxon>Pseudomonadati</taxon>
        <taxon>Bacteroidota</taxon>
        <taxon>Cytophagia</taxon>
        <taxon>Cytophagales</taxon>
        <taxon>Splendidivirgaceae</taxon>
        <taxon>Agaribacillus</taxon>
    </lineage>
</organism>
<evidence type="ECO:0000313" key="1">
    <source>
        <dbReference type="EMBL" id="MDN5211537.1"/>
    </source>
</evidence>
<accession>A0ABT8L1B6</accession>
<gene>
    <name evidence="1" type="ORF">QQ020_05730</name>
</gene>